<dbReference type="InterPro" id="IPR023631">
    <property type="entry name" value="Amidase_dom"/>
</dbReference>
<evidence type="ECO:0000313" key="3">
    <source>
        <dbReference type="EMBL" id="RBP52927.1"/>
    </source>
</evidence>
<dbReference type="PROSITE" id="PS00571">
    <property type="entry name" value="AMIDASES"/>
    <property type="match status" value="1"/>
</dbReference>
<sequence length="479" mass="51582">MNFSQYADCDGLQLAQSVKAGEINPQQLLELAYQLVAQLNEPLNAFVSMQTESALEQSRNLDYVADFAGVPLAMKDCVGYVKGVARDFGSRLARGTVIDFDAEVVKRYKAAGLILMGTTNVPEFSSSLTTESQLHGPCRNPWDVSRSSGGSGGGGGAAVAAGIIPIAYGNDGAGSIRVPASCNGVFGLKPSRGRVPTGPRDGEFWYGLMTHHVITRSVRDSALMLDISGGHDTGSPYSAPPKRRPYLHEVSAAPQRLRVAVCDGRAQGINVHPDCLAALDETATLLSDLGHDVVKASVDYSAPELHDHVTTMLAVSMAAELQQTANDRCREIDHTTVERCNLALYQRGLATSGVELTNALQYRTELGRCLGAFMQDWDVMLTPTLAQPPIRLGVLDANSGDLDAYLEQMWRYCPFTPLANVTGVPAMSVPLCWNPNNLPIGMMFTAAYGGEDTLFRLAGELEVARSWHDKHPPLSAWSV</sequence>
<reference evidence="3 4" key="1">
    <citation type="submission" date="2018-06" db="EMBL/GenBank/DDBJ databases">
        <title>Genomic Encyclopedia of Type Strains, Phase IV (KMG-IV): sequencing the most valuable type-strain genomes for metagenomic binning, comparative biology and taxonomic classification.</title>
        <authorList>
            <person name="Goeker M."/>
        </authorList>
    </citation>
    <scope>NUCLEOTIDE SEQUENCE [LARGE SCALE GENOMIC DNA]</scope>
    <source>
        <strain evidence="3 4">DSM 24032</strain>
    </source>
</reference>
<evidence type="ECO:0000259" key="2">
    <source>
        <dbReference type="Pfam" id="PF01425"/>
    </source>
</evidence>
<dbReference type="InterPro" id="IPR020556">
    <property type="entry name" value="Amidase_CS"/>
</dbReference>
<dbReference type="Proteomes" id="UP000253083">
    <property type="component" value="Unassembled WGS sequence"/>
</dbReference>
<accession>A0A395JN74</accession>
<feature type="domain" description="Amidase" evidence="2">
    <location>
        <begin position="28"/>
        <end position="454"/>
    </location>
</feature>
<proteinExistence type="inferred from homology"/>
<organism evidence="3 4">
    <name type="scientific">Arenicella xantha</name>
    <dbReference type="NCBI Taxonomy" id="644221"/>
    <lineage>
        <taxon>Bacteria</taxon>
        <taxon>Pseudomonadati</taxon>
        <taxon>Pseudomonadota</taxon>
        <taxon>Gammaproteobacteria</taxon>
        <taxon>Arenicellales</taxon>
        <taxon>Arenicellaceae</taxon>
        <taxon>Arenicella</taxon>
    </lineage>
</organism>
<protein>
    <submittedName>
        <fullName evidence="3">Amidase</fullName>
    </submittedName>
</protein>
<dbReference type="SUPFAM" id="SSF75304">
    <property type="entry name" value="Amidase signature (AS) enzymes"/>
    <property type="match status" value="1"/>
</dbReference>
<comment type="caution">
    <text evidence="3">The sequence shown here is derived from an EMBL/GenBank/DDBJ whole genome shotgun (WGS) entry which is preliminary data.</text>
</comment>
<dbReference type="AlphaFoldDB" id="A0A395JN74"/>
<dbReference type="EMBL" id="QNRT01000001">
    <property type="protein sequence ID" value="RBP52927.1"/>
    <property type="molecule type" value="Genomic_DNA"/>
</dbReference>
<dbReference type="Pfam" id="PF01425">
    <property type="entry name" value="Amidase"/>
    <property type="match status" value="1"/>
</dbReference>
<keyword evidence="4" id="KW-1185">Reference proteome</keyword>
<comment type="similarity">
    <text evidence="1">Belongs to the amidase family.</text>
</comment>
<dbReference type="PANTHER" id="PTHR11895">
    <property type="entry name" value="TRANSAMIDASE"/>
    <property type="match status" value="1"/>
</dbReference>
<evidence type="ECO:0000313" key="4">
    <source>
        <dbReference type="Proteomes" id="UP000253083"/>
    </source>
</evidence>
<evidence type="ECO:0000256" key="1">
    <source>
        <dbReference type="ARBA" id="ARBA00009199"/>
    </source>
</evidence>
<dbReference type="InParanoid" id="A0A395JN74"/>
<dbReference type="GO" id="GO:0003824">
    <property type="term" value="F:catalytic activity"/>
    <property type="evidence" value="ECO:0007669"/>
    <property type="project" value="InterPro"/>
</dbReference>
<dbReference type="Gene3D" id="3.90.1300.10">
    <property type="entry name" value="Amidase signature (AS) domain"/>
    <property type="match status" value="1"/>
</dbReference>
<dbReference type="InterPro" id="IPR000120">
    <property type="entry name" value="Amidase"/>
</dbReference>
<gene>
    <name evidence="3" type="ORF">DFR28_101311</name>
</gene>
<dbReference type="PANTHER" id="PTHR11895:SF7">
    <property type="entry name" value="GLUTAMYL-TRNA(GLN) AMIDOTRANSFERASE SUBUNIT A, MITOCHONDRIAL"/>
    <property type="match status" value="1"/>
</dbReference>
<dbReference type="InterPro" id="IPR036928">
    <property type="entry name" value="AS_sf"/>
</dbReference>
<name>A0A395JN74_9GAMM</name>
<dbReference type="RefSeq" id="WP_113952536.1">
    <property type="nucleotide sequence ID" value="NZ_QNRT01000001.1"/>
</dbReference>
<dbReference type="OrthoDB" id="9811471at2"/>